<keyword evidence="2" id="KW-1185">Reference proteome</keyword>
<dbReference type="Proteomes" id="UP001060085">
    <property type="component" value="Linkage Group LG06"/>
</dbReference>
<evidence type="ECO:0000313" key="2">
    <source>
        <dbReference type="Proteomes" id="UP001060085"/>
    </source>
</evidence>
<organism evidence="1 2">
    <name type="scientific">Catharanthus roseus</name>
    <name type="common">Madagascar periwinkle</name>
    <name type="synonym">Vinca rosea</name>
    <dbReference type="NCBI Taxonomy" id="4058"/>
    <lineage>
        <taxon>Eukaryota</taxon>
        <taxon>Viridiplantae</taxon>
        <taxon>Streptophyta</taxon>
        <taxon>Embryophyta</taxon>
        <taxon>Tracheophyta</taxon>
        <taxon>Spermatophyta</taxon>
        <taxon>Magnoliopsida</taxon>
        <taxon>eudicotyledons</taxon>
        <taxon>Gunneridae</taxon>
        <taxon>Pentapetalae</taxon>
        <taxon>asterids</taxon>
        <taxon>lamiids</taxon>
        <taxon>Gentianales</taxon>
        <taxon>Apocynaceae</taxon>
        <taxon>Rauvolfioideae</taxon>
        <taxon>Vinceae</taxon>
        <taxon>Catharanthinae</taxon>
        <taxon>Catharanthus</taxon>
    </lineage>
</organism>
<evidence type="ECO:0000313" key="1">
    <source>
        <dbReference type="EMBL" id="KAI5658923.1"/>
    </source>
</evidence>
<comment type="caution">
    <text evidence="1">The sequence shown here is derived from an EMBL/GenBank/DDBJ whole genome shotgun (WGS) entry which is preliminary data.</text>
</comment>
<proteinExistence type="predicted"/>
<sequence>MASNFHFLLMVLFPIFFFASESRTGPNSLLVPVYKDNQTSLHVINIQKRTPLKTIPFLVDLNGKFLSVNCDQDYLSSTYNPPFCHSTLCARTGPHFCHKCSSSAPKPGCHNNTCAVITTNPLTKRNVAAEIAQDVLAIQSTNLQGSNPGQLVIVRRFLFACTPSFFLQGPLPKNVQGIAGFGHNPVSLPIQLASHFGFPPKFAFCLPSINNQNGVIFFGNTSYRIHPGIDFSVNMKFTPLSVGSQGEYFILVKSIRISDREIPLNASLISRTRSFGGTMISTINPYTVLEHSIYQTFSQFFTNEMTRMGASQVDTISPFGVCFRNVQELPKVGIGAPLIDFVMQNRNVSWRIYGPNSLIQARPGIWCFAFVDGGSRPRASIVLGAHQLENTIVEFDLARSRLGFSAPLHLSRVSCGQFNFTSSPP</sequence>
<accession>A0ACC0AG08</accession>
<gene>
    <name evidence="1" type="ORF">M9H77_27716</name>
</gene>
<name>A0ACC0AG08_CATRO</name>
<protein>
    <submittedName>
        <fullName evidence="1">Uncharacterized protein</fullName>
    </submittedName>
</protein>
<dbReference type="EMBL" id="CM044706">
    <property type="protein sequence ID" value="KAI5658923.1"/>
    <property type="molecule type" value="Genomic_DNA"/>
</dbReference>
<reference evidence="2" key="1">
    <citation type="journal article" date="2023" name="Nat. Plants">
        <title>Single-cell RNA sequencing provides a high-resolution roadmap for understanding the multicellular compartmentation of specialized metabolism.</title>
        <authorList>
            <person name="Sun S."/>
            <person name="Shen X."/>
            <person name="Li Y."/>
            <person name="Li Y."/>
            <person name="Wang S."/>
            <person name="Li R."/>
            <person name="Zhang H."/>
            <person name="Shen G."/>
            <person name="Guo B."/>
            <person name="Wei J."/>
            <person name="Xu J."/>
            <person name="St-Pierre B."/>
            <person name="Chen S."/>
            <person name="Sun C."/>
        </authorList>
    </citation>
    <scope>NUCLEOTIDE SEQUENCE [LARGE SCALE GENOMIC DNA]</scope>
</reference>